<feature type="compositionally biased region" description="Acidic residues" evidence="1">
    <location>
        <begin position="90"/>
        <end position="107"/>
    </location>
</feature>
<evidence type="ECO:0000313" key="2">
    <source>
        <dbReference type="EMBL" id="EGI69652.1"/>
    </source>
</evidence>
<evidence type="ECO:0000313" key="3">
    <source>
        <dbReference type="Proteomes" id="UP000007755"/>
    </source>
</evidence>
<feature type="region of interest" description="Disordered" evidence="1">
    <location>
        <begin position="86"/>
        <end position="120"/>
    </location>
</feature>
<keyword evidence="3" id="KW-1185">Reference proteome</keyword>
<accession>F4W7Y2</accession>
<evidence type="ECO:0000256" key="1">
    <source>
        <dbReference type="SAM" id="MobiDB-lite"/>
    </source>
</evidence>
<reference evidence="2" key="1">
    <citation type="submission" date="2011-02" db="EMBL/GenBank/DDBJ databases">
        <title>The genome of the leaf-cutting ant Acromyrmex echinatior suggests key adaptations to social evolution and fungus farming.</title>
        <authorList>
            <person name="Nygaard S."/>
            <person name="Zhang G."/>
        </authorList>
    </citation>
    <scope>NUCLEOTIDE SEQUENCE</scope>
</reference>
<protein>
    <submittedName>
        <fullName evidence="2">Uncharacterized protein</fullName>
    </submittedName>
</protein>
<dbReference type="EMBL" id="GL887888">
    <property type="protein sequence ID" value="EGI69652.1"/>
    <property type="molecule type" value="Genomic_DNA"/>
</dbReference>
<dbReference type="Proteomes" id="UP000007755">
    <property type="component" value="Unassembled WGS sequence"/>
</dbReference>
<organism evidence="3">
    <name type="scientific">Acromyrmex echinatior</name>
    <name type="common">Panamanian leafcutter ant</name>
    <name type="synonym">Acromyrmex octospinosus echinatior</name>
    <dbReference type="NCBI Taxonomy" id="103372"/>
    <lineage>
        <taxon>Eukaryota</taxon>
        <taxon>Metazoa</taxon>
        <taxon>Ecdysozoa</taxon>
        <taxon>Arthropoda</taxon>
        <taxon>Hexapoda</taxon>
        <taxon>Insecta</taxon>
        <taxon>Pterygota</taxon>
        <taxon>Neoptera</taxon>
        <taxon>Endopterygota</taxon>
        <taxon>Hymenoptera</taxon>
        <taxon>Apocrita</taxon>
        <taxon>Aculeata</taxon>
        <taxon>Formicoidea</taxon>
        <taxon>Formicidae</taxon>
        <taxon>Myrmicinae</taxon>
        <taxon>Acromyrmex</taxon>
    </lineage>
</organism>
<dbReference type="InParanoid" id="F4W7Y2"/>
<dbReference type="AlphaFoldDB" id="F4W7Y2"/>
<gene>
    <name evidence="2" type="ORF">G5I_01559</name>
</gene>
<sequence length="242" mass="26947">METCYNKRSGKFDVGCLPKILLQVEYLTSFPSGTFAAKPFAEIRMQDHDIEREKSATTGVNSNATENSLANSRDATSVLSVFLQPNARYDDDDDGDGDDDSDDDDDDGTHSRCIMQQSRSRFRATRGARLWLNGNHANVNPAARWLRMAHPNFWILQRSLCVCNDQWSQGRSHGIESCFNAAFESATLFVRLPSDDYSESRYSKIREGVAVRAISSSRSPCRYSVSGAITVSIRGGHNGDSR</sequence>
<name>F4W7Y2_ACREC</name>
<proteinExistence type="predicted"/>